<gene>
    <name evidence="2" type="ORF">MES5069_710027</name>
</gene>
<dbReference type="EMBL" id="CAKXZT010000170">
    <property type="protein sequence ID" value="CAH2408823.1"/>
    <property type="molecule type" value="Genomic_DNA"/>
</dbReference>
<feature type="domain" description="Transposase IS801/IS1294" evidence="1">
    <location>
        <begin position="2"/>
        <end position="38"/>
    </location>
</feature>
<evidence type="ECO:0000313" key="3">
    <source>
        <dbReference type="Proteomes" id="UP001153050"/>
    </source>
</evidence>
<sequence>MLAYLARYTHRVAISNSRLIARDDKGVTFRWNDYRAKGKGSGRAFGTPDERLLCASCRPLRRPSLLPES</sequence>
<accession>A0ABN8KF20</accession>
<comment type="caution">
    <text evidence="2">The sequence shown here is derived from an EMBL/GenBank/DDBJ whole genome shotgun (WGS) entry which is preliminary data.</text>
</comment>
<reference evidence="2 3" key="1">
    <citation type="submission" date="2022-03" db="EMBL/GenBank/DDBJ databases">
        <authorList>
            <person name="Brunel B."/>
        </authorList>
    </citation>
    <scope>NUCLEOTIDE SEQUENCE [LARGE SCALE GENOMIC DNA]</scope>
    <source>
        <strain evidence="2">STM5069sample</strain>
    </source>
</reference>
<organism evidence="2 3">
    <name type="scientific">Mesorhizobium escarrei</name>
    <dbReference type="NCBI Taxonomy" id="666018"/>
    <lineage>
        <taxon>Bacteria</taxon>
        <taxon>Pseudomonadati</taxon>
        <taxon>Pseudomonadota</taxon>
        <taxon>Alphaproteobacteria</taxon>
        <taxon>Hyphomicrobiales</taxon>
        <taxon>Phyllobacteriaceae</taxon>
        <taxon>Mesorhizobium</taxon>
    </lineage>
</organism>
<evidence type="ECO:0000313" key="2">
    <source>
        <dbReference type="EMBL" id="CAH2408823.1"/>
    </source>
</evidence>
<proteinExistence type="predicted"/>
<evidence type="ECO:0000259" key="1">
    <source>
        <dbReference type="Pfam" id="PF04986"/>
    </source>
</evidence>
<protein>
    <recommendedName>
        <fullName evidence="1">Transposase IS801/IS1294 domain-containing protein</fullName>
    </recommendedName>
</protein>
<name>A0ABN8KF20_9HYPH</name>
<dbReference type="InterPro" id="IPR007069">
    <property type="entry name" value="Transposase_32"/>
</dbReference>
<dbReference type="Pfam" id="PF04986">
    <property type="entry name" value="Y2_Tnp"/>
    <property type="match status" value="1"/>
</dbReference>
<keyword evidence="3" id="KW-1185">Reference proteome</keyword>
<dbReference type="Proteomes" id="UP001153050">
    <property type="component" value="Unassembled WGS sequence"/>
</dbReference>